<evidence type="ECO:0000256" key="2">
    <source>
        <dbReference type="SAM" id="MobiDB-lite"/>
    </source>
</evidence>
<dbReference type="InterPro" id="IPR036894">
    <property type="entry name" value="YbaB-like_sf"/>
</dbReference>
<comment type="caution">
    <text evidence="3">The sequence shown here is derived from an EMBL/GenBank/DDBJ whole genome shotgun (WGS) entry which is preliminary data.</text>
</comment>
<dbReference type="Gene3D" id="3.30.1310.10">
    <property type="entry name" value="Nucleoid-associated protein YbaB-like domain"/>
    <property type="match status" value="1"/>
</dbReference>
<evidence type="ECO:0000256" key="1">
    <source>
        <dbReference type="SAM" id="Coils"/>
    </source>
</evidence>
<evidence type="ECO:0000313" key="4">
    <source>
        <dbReference type="Proteomes" id="UP000318578"/>
    </source>
</evidence>
<feature type="region of interest" description="Disordered" evidence="2">
    <location>
        <begin position="114"/>
        <end position="151"/>
    </location>
</feature>
<protein>
    <recommendedName>
        <fullName evidence="5">YbaB/EbfC family nucleoid-associated protein</fullName>
    </recommendedName>
</protein>
<dbReference type="EMBL" id="VJZA01000006">
    <property type="protein sequence ID" value="TVT24520.1"/>
    <property type="molecule type" value="Genomic_DNA"/>
</dbReference>
<keyword evidence="4" id="KW-1185">Reference proteome</keyword>
<dbReference type="OrthoDB" id="3625828at2"/>
<dbReference type="Proteomes" id="UP000318578">
    <property type="component" value="Unassembled WGS sequence"/>
</dbReference>
<proteinExistence type="predicted"/>
<dbReference type="AlphaFoldDB" id="A0A558AJU0"/>
<evidence type="ECO:0008006" key="5">
    <source>
        <dbReference type="Google" id="ProtNLM"/>
    </source>
</evidence>
<sequence length="151" mass="16269">MNDRRTAERLLADAEERLRLTEQLPARLAELRGWAYNGPDNLRVTVDVHGALKELKLDESALQLSAQELSAQIVELSHRAQQAALAEGVNVLGDALGDAAALEMMRSAGLPIDPEPEVVPYTPGVDPNAGQWQVIPPEPGAAQPRGEPKTP</sequence>
<name>A0A558AJU0_9PSEU</name>
<evidence type="ECO:0000313" key="3">
    <source>
        <dbReference type="EMBL" id="TVT24520.1"/>
    </source>
</evidence>
<feature type="coiled-coil region" evidence="1">
    <location>
        <begin position="52"/>
        <end position="86"/>
    </location>
</feature>
<reference evidence="3 4" key="1">
    <citation type="submission" date="2019-07" db="EMBL/GenBank/DDBJ databases">
        <title>New species of Amycolatopsis and Streptomyces.</title>
        <authorList>
            <person name="Duangmal K."/>
            <person name="Teo W.F.A."/>
            <person name="Lipun K."/>
        </authorList>
    </citation>
    <scope>NUCLEOTIDE SEQUENCE [LARGE SCALE GENOMIC DNA]</scope>
    <source>
        <strain evidence="3 4">JCM 30562</strain>
    </source>
</reference>
<gene>
    <name evidence="3" type="ORF">FNH06_05980</name>
</gene>
<accession>A0A558AJU0</accession>
<dbReference type="RefSeq" id="WP_144634878.1">
    <property type="nucleotide sequence ID" value="NZ_BNAX01000011.1"/>
</dbReference>
<organism evidence="3 4">
    <name type="scientific">Amycolatopsis acidiphila</name>
    <dbReference type="NCBI Taxonomy" id="715473"/>
    <lineage>
        <taxon>Bacteria</taxon>
        <taxon>Bacillati</taxon>
        <taxon>Actinomycetota</taxon>
        <taxon>Actinomycetes</taxon>
        <taxon>Pseudonocardiales</taxon>
        <taxon>Pseudonocardiaceae</taxon>
        <taxon>Amycolatopsis</taxon>
    </lineage>
</organism>
<keyword evidence="1" id="KW-0175">Coiled coil</keyword>